<evidence type="ECO:0000256" key="11">
    <source>
        <dbReference type="SAM" id="MobiDB-lite"/>
    </source>
</evidence>
<keyword evidence="4" id="KW-0497">Mitogen</keyword>
<dbReference type="STRING" id="80966.ENSAPOP00000004062"/>
<dbReference type="GeneTree" id="ENSGT00940000157367"/>
<dbReference type="GO" id="GO:0070374">
    <property type="term" value="P:positive regulation of ERK1 and ERK2 cascade"/>
    <property type="evidence" value="ECO:0007669"/>
    <property type="project" value="TreeGrafter"/>
</dbReference>
<feature type="domain" description="Platelet-derived growth factor (PDGF) family profile" evidence="13">
    <location>
        <begin position="49"/>
        <end position="152"/>
    </location>
</feature>
<dbReference type="SMART" id="SM00141">
    <property type="entry name" value="PDGF"/>
    <property type="match status" value="1"/>
</dbReference>
<organism evidence="14 15">
    <name type="scientific">Acanthochromis polyacanthus</name>
    <name type="common">spiny chromis</name>
    <dbReference type="NCBI Taxonomy" id="80966"/>
    <lineage>
        <taxon>Eukaryota</taxon>
        <taxon>Metazoa</taxon>
        <taxon>Chordata</taxon>
        <taxon>Craniata</taxon>
        <taxon>Vertebrata</taxon>
        <taxon>Euteleostomi</taxon>
        <taxon>Actinopterygii</taxon>
        <taxon>Neopterygii</taxon>
        <taxon>Teleostei</taxon>
        <taxon>Neoteleostei</taxon>
        <taxon>Acanthomorphata</taxon>
        <taxon>Ovalentaria</taxon>
        <taxon>Pomacentridae</taxon>
        <taxon>Acanthochromis</taxon>
    </lineage>
</organism>
<evidence type="ECO:0000256" key="12">
    <source>
        <dbReference type="SAM" id="SignalP"/>
    </source>
</evidence>
<reference evidence="14" key="2">
    <citation type="submission" date="2025-09" db="UniProtKB">
        <authorList>
            <consortium name="Ensembl"/>
        </authorList>
    </citation>
    <scope>IDENTIFICATION</scope>
</reference>
<dbReference type="Ensembl" id="ENSAPOT00000010683.1">
    <property type="protein sequence ID" value="ENSAPOP00000004062.1"/>
    <property type="gene ID" value="ENSAPOG00000005664.1"/>
</dbReference>
<evidence type="ECO:0000256" key="10">
    <source>
        <dbReference type="RuleBase" id="RU003818"/>
    </source>
</evidence>
<accession>A0A3Q1EL56</accession>
<keyword evidence="12" id="KW-0732">Signal</keyword>
<dbReference type="CDD" id="cd00135">
    <property type="entry name" value="PDGF"/>
    <property type="match status" value="1"/>
</dbReference>
<feature type="region of interest" description="Disordered" evidence="11">
    <location>
        <begin position="416"/>
        <end position="496"/>
    </location>
</feature>
<feature type="compositionally biased region" description="Low complexity" evidence="11">
    <location>
        <begin position="443"/>
        <end position="465"/>
    </location>
</feature>
<dbReference type="GO" id="GO:0008083">
    <property type="term" value="F:growth factor activity"/>
    <property type="evidence" value="ECO:0007669"/>
    <property type="project" value="UniProtKB-KW"/>
</dbReference>
<dbReference type="GO" id="GO:0005615">
    <property type="term" value="C:extracellular space"/>
    <property type="evidence" value="ECO:0007669"/>
    <property type="project" value="TreeGrafter"/>
</dbReference>
<evidence type="ECO:0000313" key="15">
    <source>
        <dbReference type="Proteomes" id="UP000257200"/>
    </source>
</evidence>
<feature type="compositionally biased region" description="Basic and acidic residues" evidence="11">
    <location>
        <begin position="416"/>
        <end position="442"/>
    </location>
</feature>
<dbReference type="InterPro" id="IPR029034">
    <property type="entry name" value="Cystine-knot_cytokine"/>
</dbReference>
<comment type="subunit">
    <text evidence="9">Antiparallel homodimer; disulfide-linked. Antiparallel heterodimer with PDGFA; disulfide-linked. The PDGFB homodimer interacts with PDGFRA and PDGFRB homodimers, and with heterodimers formed by PDGFRA and PDGFRB. The heterodimer composed of PDGFA and PDGFB interacts with PDGFRB homodimers, and with heterodimers formed by PDGFRA and PDGFRB. Interacts with XLKD1. Interacts with LRP1. Interacts with SORL1 (via the N-terminal ectodomain). Interacts with CD82; this interaction inhibits PDGFB-mediated signaling pathway.</text>
</comment>
<comment type="function">
    <text evidence="8">Growth factor that plays an essential role in the regulation of embryonic development, cell proliferation, cell migration, survival and chemotaxis. Potent mitogen for cells of mesenchymal origin. Required for normal proliferation and recruitment of pericytes and vascular smooth muscle cells in the central nervous system, skin, lung, heart and placenta. Required for normal blood vessel development, and for normal development of kidney glomeruli. Plays an important role in wound healing. Signaling is modulated by the formation of heterodimers with PDGFA.</text>
</comment>
<dbReference type="FunCoup" id="A0A3Q1EL56">
    <property type="interactions" value="247"/>
</dbReference>
<feature type="compositionally biased region" description="Polar residues" evidence="11">
    <location>
        <begin position="337"/>
        <end position="350"/>
    </location>
</feature>
<evidence type="ECO:0000256" key="1">
    <source>
        <dbReference type="ARBA" id="ARBA00006686"/>
    </source>
</evidence>
<feature type="region of interest" description="Disordered" evidence="11">
    <location>
        <begin position="260"/>
        <end position="279"/>
    </location>
</feature>
<sequence length="496" mass="57431">MSSWVQLLLALLAPCLRFSIAEEDALPAALVELVRKSPISSLEDLQLLLLTDSIDAQPAQQALCKVRTEVVEVTRAMLDRSNANFLLWPPCVEVQRCSGCCNTKSLQCLPIVTHTRYLQVMKIEYVNKRPTYAKAVVSFVDHVECRCQPTPHSPGPKKKSSRKQHSHLHRNKTLSQEQVQGQMKVHSKDELHQWDELKQSQRAHLDDLIQQQWSPRGNTFTQSGEGYSLAGEDTSWSEEAIFFAPRWPHKSTRLFDTKDQTEKQENVERNHGRVSDGRKTNNIGIQVKETLIEDGEGLSHNNTEMKVNEYTQAHDPLWPESKSNFSKSHSSSHFQRDTQNPQAKLNPTEETMNERLKSRFQTTKEPNPDPSEQTRWRENKTPEERIVQTEETTLEERKEILLFHQRMDQEEILKQQQIRRDKENRPKEKEISSQQRLHDKHLQTTQKPETTTSTATTQQPSAAEASKLLPRSNQTRRRMRKNRKRISKAAMRAMLM</sequence>
<dbReference type="InterPro" id="IPR023581">
    <property type="entry name" value="PD_growth_factor_CS"/>
</dbReference>
<dbReference type="GO" id="GO:0048008">
    <property type="term" value="P:platelet-derived growth factor receptor signaling pathway"/>
    <property type="evidence" value="ECO:0007669"/>
    <property type="project" value="TreeGrafter"/>
</dbReference>
<dbReference type="InParanoid" id="A0A3Q1EL56"/>
<dbReference type="PANTHER" id="PTHR11633:SF2">
    <property type="entry name" value="PLATELET-DERIVED GROWTH FACTOR SUBUNIT B"/>
    <property type="match status" value="1"/>
</dbReference>
<dbReference type="GO" id="GO:0051781">
    <property type="term" value="P:positive regulation of cell division"/>
    <property type="evidence" value="ECO:0007669"/>
    <property type="project" value="UniProtKB-KW"/>
</dbReference>
<evidence type="ECO:0000256" key="5">
    <source>
        <dbReference type="ARBA" id="ARBA00031888"/>
    </source>
</evidence>
<reference evidence="14" key="1">
    <citation type="submission" date="2025-08" db="UniProtKB">
        <authorList>
            <consortium name="Ensembl"/>
        </authorList>
    </citation>
    <scope>IDENTIFICATION</scope>
</reference>
<dbReference type="InterPro" id="IPR000072">
    <property type="entry name" value="PDGF/VEGF_dom"/>
</dbReference>
<feature type="region of interest" description="Disordered" evidence="11">
    <location>
        <begin position="148"/>
        <end position="180"/>
    </location>
</feature>
<dbReference type="GO" id="GO:0016020">
    <property type="term" value="C:membrane"/>
    <property type="evidence" value="ECO:0007669"/>
    <property type="project" value="InterPro"/>
</dbReference>
<evidence type="ECO:0000256" key="4">
    <source>
        <dbReference type="ARBA" id="ARBA00023246"/>
    </source>
</evidence>
<dbReference type="Pfam" id="PF00341">
    <property type="entry name" value="PDGF"/>
    <property type="match status" value="1"/>
</dbReference>
<dbReference type="GO" id="GO:0005161">
    <property type="term" value="F:platelet-derived growth factor receptor binding"/>
    <property type="evidence" value="ECO:0007669"/>
    <property type="project" value="TreeGrafter"/>
</dbReference>
<dbReference type="FunFam" id="2.10.90.10:FF:000041">
    <property type="entry name" value="Platelet-derived growth factor beta polypeptide b"/>
    <property type="match status" value="1"/>
</dbReference>
<feature type="compositionally biased region" description="Basic residues" evidence="11">
    <location>
        <begin position="155"/>
        <end position="172"/>
    </location>
</feature>
<feature type="signal peptide" evidence="12">
    <location>
        <begin position="1"/>
        <end position="21"/>
    </location>
</feature>
<evidence type="ECO:0000256" key="6">
    <source>
        <dbReference type="ARBA" id="ARBA00032481"/>
    </source>
</evidence>
<dbReference type="Proteomes" id="UP000257200">
    <property type="component" value="Unplaced"/>
</dbReference>
<feature type="compositionally biased region" description="Basic residues" evidence="11">
    <location>
        <begin position="474"/>
        <end position="487"/>
    </location>
</feature>
<dbReference type="PROSITE" id="PS50278">
    <property type="entry name" value="PDGF_2"/>
    <property type="match status" value="1"/>
</dbReference>
<evidence type="ECO:0000256" key="3">
    <source>
        <dbReference type="ARBA" id="ARBA00023030"/>
    </source>
</evidence>
<keyword evidence="3 10" id="KW-0339">Growth factor</keyword>
<feature type="chain" id="PRO_5018617013" description="Platelet-derived growth factor subunit B" evidence="12">
    <location>
        <begin position="22"/>
        <end position="496"/>
    </location>
</feature>
<feature type="region of interest" description="Disordered" evidence="11">
    <location>
        <begin position="316"/>
        <end position="392"/>
    </location>
</feature>
<dbReference type="GO" id="GO:0008284">
    <property type="term" value="P:positive regulation of cell population proliferation"/>
    <property type="evidence" value="ECO:0007669"/>
    <property type="project" value="TreeGrafter"/>
</dbReference>
<dbReference type="GO" id="GO:0051897">
    <property type="term" value="P:positive regulation of phosphatidylinositol 3-kinase/protein kinase B signal transduction"/>
    <property type="evidence" value="ECO:0007669"/>
    <property type="project" value="TreeGrafter"/>
</dbReference>
<evidence type="ECO:0000259" key="13">
    <source>
        <dbReference type="PROSITE" id="PS50278"/>
    </source>
</evidence>
<feature type="compositionally biased region" description="Polar residues" evidence="11">
    <location>
        <begin position="359"/>
        <end position="371"/>
    </location>
</feature>
<evidence type="ECO:0000256" key="7">
    <source>
        <dbReference type="ARBA" id="ARBA00032702"/>
    </source>
</evidence>
<dbReference type="GO" id="GO:0030335">
    <property type="term" value="P:positive regulation of cell migration"/>
    <property type="evidence" value="ECO:0007669"/>
    <property type="project" value="TreeGrafter"/>
</dbReference>
<evidence type="ECO:0000256" key="2">
    <source>
        <dbReference type="ARBA" id="ARBA00018117"/>
    </source>
</evidence>
<comment type="similarity">
    <text evidence="1 10">Belongs to the PDGF/VEGF growth factor family.</text>
</comment>
<evidence type="ECO:0000256" key="8">
    <source>
        <dbReference type="ARBA" id="ARBA00046258"/>
    </source>
</evidence>
<proteinExistence type="inferred from homology"/>
<keyword evidence="15" id="KW-1185">Reference proteome</keyword>
<feature type="compositionally biased region" description="Low complexity" evidence="11">
    <location>
        <begin position="321"/>
        <end position="333"/>
    </location>
</feature>
<name>A0A3Q1EL56_9TELE</name>
<evidence type="ECO:0000313" key="14">
    <source>
        <dbReference type="Ensembl" id="ENSAPOP00000004062.1"/>
    </source>
</evidence>
<dbReference type="PROSITE" id="PS00249">
    <property type="entry name" value="PDGF_1"/>
    <property type="match status" value="1"/>
</dbReference>
<protein>
    <recommendedName>
        <fullName evidence="2">Platelet-derived growth factor subunit B</fullName>
    </recommendedName>
    <alternativeName>
        <fullName evidence="5">PDGF-2</fullName>
    </alternativeName>
    <alternativeName>
        <fullName evidence="6">Platelet-derived growth factor B chain</fullName>
    </alternativeName>
    <alternativeName>
        <fullName evidence="7">Platelet-derived growth factor beta polypeptide</fullName>
    </alternativeName>
</protein>
<dbReference type="Gene3D" id="2.10.90.10">
    <property type="entry name" value="Cystine-knot cytokines"/>
    <property type="match status" value="1"/>
</dbReference>
<dbReference type="SUPFAM" id="SSF57501">
    <property type="entry name" value="Cystine-knot cytokines"/>
    <property type="match status" value="1"/>
</dbReference>
<feature type="compositionally biased region" description="Basic and acidic residues" evidence="11">
    <location>
        <begin position="372"/>
        <end position="392"/>
    </location>
</feature>
<evidence type="ECO:0000256" key="9">
    <source>
        <dbReference type="ARBA" id="ARBA00046967"/>
    </source>
</evidence>
<dbReference type="AlphaFoldDB" id="A0A3Q1EL56"/>
<dbReference type="PANTHER" id="PTHR11633">
    <property type="entry name" value="PLATELET-DERIVED GROWTH FACTOR"/>
    <property type="match status" value="1"/>
</dbReference>